<dbReference type="Proteomes" id="UP000705823">
    <property type="component" value="Unassembled WGS sequence"/>
</dbReference>
<feature type="transmembrane region" description="Helical" evidence="1">
    <location>
        <begin position="12"/>
        <end position="35"/>
    </location>
</feature>
<evidence type="ECO:0000313" key="2">
    <source>
        <dbReference type="EMBL" id="TQQ82867.1"/>
    </source>
</evidence>
<name>A0A8J8PCW4_9EURY</name>
<organism evidence="2 3">
    <name type="scientific">Halonotius terrestris</name>
    <dbReference type="NCBI Taxonomy" id="2487750"/>
    <lineage>
        <taxon>Archaea</taxon>
        <taxon>Methanobacteriati</taxon>
        <taxon>Methanobacteriota</taxon>
        <taxon>Stenosarchaea group</taxon>
        <taxon>Halobacteria</taxon>
        <taxon>Halobacteriales</taxon>
        <taxon>Haloferacaceae</taxon>
        <taxon>Halonotius</taxon>
    </lineage>
</organism>
<gene>
    <name evidence="2" type="ORF">EGH24_05350</name>
</gene>
<evidence type="ECO:0000313" key="3">
    <source>
        <dbReference type="Proteomes" id="UP000705823"/>
    </source>
</evidence>
<comment type="caution">
    <text evidence="2">The sequence shown here is derived from an EMBL/GenBank/DDBJ whole genome shotgun (WGS) entry which is preliminary data.</text>
</comment>
<sequence length="78" mass="8167">MQLIELVQVANARWSGLFGGLAGLIAALLVMTLPVSQPQEALLVGLLTGVFSLLLMVVTNLTGLMPANTRSDETASND</sequence>
<keyword evidence="1" id="KW-0812">Transmembrane</keyword>
<keyword evidence="1" id="KW-0472">Membrane</keyword>
<reference evidence="2" key="1">
    <citation type="submission" date="2019-02" db="EMBL/GenBank/DDBJ databases">
        <title>Halonotius sp. a new haloarchaeum isolated from saline soil.</title>
        <authorList>
            <person name="Duran-Viseras A."/>
            <person name="Sanchez-Porro C."/>
            <person name="Ventosa A."/>
        </authorList>
    </citation>
    <scope>NUCLEOTIDE SEQUENCE</scope>
    <source>
        <strain evidence="2">F15B</strain>
    </source>
</reference>
<dbReference type="EMBL" id="RKLU01000002">
    <property type="protein sequence ID" value="TQQ82867.1"/>
    <property type="molecule type" value="Genomic_DNA"/>
</dbReference>
<evidence type="ECO:0000256" key="1">
    <source>
        <dbReference type="SAM" id="Phobius"/>
    </source>
</evidence>
<keyword evidence="1" id="KW-1133">Transmembrane helix</keyword>
<feature type="transmembrane region" description="Helical" evidence="1">
    <location>
        <begin position="41"/>
        <end position="61"/>
    </location>
</feature>
<accession>A0A8J8PCW4</accession>
<dbReference type="AlphaFoldDB" id="A0A8J8PCW4"/>
<proteinExistence type="predicted"/>
<protein>
    <submittedName>
        <fullName evidence="2">Uncharacterized protein</fullName>
    </submittedName>
</protein>
<dbReference type="RefSeq" id="WP_142979132.1">
    <property type="nucleotide sequence ID" value="NZ_RKLU01000002.1"/>
</dbReference>
<keyword evidence="3" id="KW-1185">Reference proteome</keyword>